<dbReference type="GO" id="GO:0005886">
    <property type="term" value="C:plasma membrane"/>
    <property type="evidence" value="ECO:0007669"/>
    <property type="project" value="TreeGrafter"/>
</dbReference>
<evidence type="ECO:0000313" key="6">
    <source>
        <dbReference type="EMBL" id="KAK0134823.1"/>
    </source>
</evidence>
<evidence type="ECO:0000256" key="1">
    <source>
        <dbReference type="ARBA" id="ARBA00004141"/>
    </source>
</evidence>
<dbReference type="GO" id="GO:0008528">
    <property type="term" value="F:G protein-coupled peptide receptor activity"/>
    <property type="evidence" value="ECO:0007669"/>
    <property type="project" value="TreeGrafter"/>
</dbReference>
<evidence type="ECO:0000256" key="3">
    <source>
        <dbReference type="ARBA" id="ARBA00022989"/>
    </source>
</evidence>
<proteinExistence type="predicted"/>
<keyword evidence="3" id="KW-1133">Transmembrane helix</keyword>
<organism evidence="6 7">
    <name type="scientific">Merluccius polli</name>
    <name type="common">Benguela hake</name>
    <name type="synonym">Merluccius cadenati</name>
    <dbReference type="NCBI Taxonomy" id="89951"/>
    <lineage>
        <taxon>Eukaryota</taxon>
        <taxon>Metazoa</taxon>
        <taxon>Chordata</taxon>
        <taxon>Craniata</taxon>
        <taxon>Vertebrata</taxon>
        <taxon>Euteleostomi</taxon>
        <taxon>Actinopterygii</taxon>
        <taxon>Neopterygii</taxon>
        <taxon>Teleostei</taxon>
        <taxon>Neoteleostei</taxon>
        <taxon>Acanthomorphata</taxon>
        <taxon>Zeiogadaria</taxon>
        <taxon>Gadariae</taxon>
        <taxon>Gadiformes</taxon>
        <taxon>Gadoidei</taxon>
        <taxon>Merlucciidae</taxon>
        <taxon>Merluccius</taxon>
    </lineage>
</organism>
<dbReference type="GO" id="GO:0007166">
    <property type="term" value="P:cell surface receptor signaling pathway"/>
    <property type="evidence" value="ECO:0007669"/>
    <property type="project" value="InterPro"/>
</dbReference>
<keyword evidence="2" id="KW-0812">Transmembrane</keyword>
<name>A0AA47NRP5_MERPO</name>
<dbReference type="EMBL" id="JAOPHQ010005587">
    <property type="protein sequence ID" value="KAK0134823.1"/>
    <property type="molecule type" value="Genomic_DNA"/>
</dbReference>
<keyword evidence="6" id="KW-0675">Receptor</keyword>
<dbReference type="InterPro" id="IPR017981">
    <property type="entry name" value="GPCR_2-like_7TM"/>
</dbReference>
<dbReference type="InterPro" id="IPR050332">
    <property type="entry name" value="GPCR_2"/>
</dbReference>
<dbReference type="AlphaFoldDB" id="A0AA47NRP5"/>
<feature type="domain" description="G-protein coupled receptors family 2 profile 2" evidence="5">
    <location>
        <begin position="79"/>
        <end position="173"/>
    </location>
</feature>
<dbReference type="GO" id="GO:0007188">
    <property type="term" value="P:adenylate cyclase-modulating G protein-coupled receptor signaling pathway"/>
    <property type="evidence" value="ECO:0007669"/>
    <property type="project" value="TreeGrafter"/>
</dbReference>
<reference evidence="6" key="1">
    <citation type="journal article" date="2023" name="Front. Mar. Sci.">
        <title>A new Merluccius polli reference genome to investigate the effects of global change in West African waters.</title>
        <authorList>
            <person name="Mateo J.L."/>
            <person name="Blanco-Fernandez C."/>
            <person name="Garcia-Vazquez E."/>
            <person name="Machado-Schiaffino G."/>
        </authorList>
    </citation>
    <scope>NUCLEOTIDE SEQUENCE</scope>
    <source>
        <strain evidence="6">C29</strain>
        <tissue evidence="6">Fin</tissue>
    </source>
</reference>
<keyword evidence="4" id="KW-0472">Membrane</keyword>
<protein>
    <submittedName>
        <fullName evidence="6">Pituitary adenylate cyclase-activating polypeptide type I receptor</fullName>
    </submittedName>
</protein>
<evidence type="ECO:0000256" key="4">
    <source>
        <dbReference type="ARBA" id="ARBA00023136"/>
    </source>
</evidence>
<dbReference type="Gene3D" id="1.20.1070.10">
    <property type="entry name" value="Rhodopsin 7-helix transmembrane proteins"/>
    <property type="match status" value="1"/>
</dbReference>
<sequence length="173" mass="19120">MLVRCPCLQGGVGWTKLLARSVAWRPDLSPVSAGPEPLPSSPPYLTACYHDNGDLEEPGEQVRGDLDHWGQRSLGLISRRLLCVRTYIHLNLFVSFMLRSVAVFIKDSVLFSDQTTDHCTVSTVCCKAAVTFFHFCVLGNFSWLLVEALHLQALLLLPGPPDTHFSWVLAVAA</sequence>
<comment type="subcellular location">
    <subcellularLocation>
        <location evidence="1">Membrane</location>
        <topology evidence="1">Multi-pass membrane protein</topology>
    </subcellularLocation>
</comment>
<keyword evidence="7" id="KW-1185">Reference proteome</keyword>
<dbReference type="PROSITE" id="PS50261">
    <property type="entry name" value="G_PROTEIN_RECEP_F2_4"/>
    <property type="match status" value="1"/>
</dbReference>
<evidence type="ECO:0000313" key="7">
    <source>
        <dbReference type="Proteomes" id="UP001174136"/>
    </source>
</evidence>
<evidence type="ECO:0000256" key="2">
    <source>
        <dbReference type="ARBA" id="ARBA00022692"/>
    </source>
</evidence>
<dbReference type="InterPro" id="IPR000832">
    <property type="entry name" value="GPCR_2_secretin-like"/>
</dbReference>
<dbReference type="PANTHER" id="PTHR45620">
    <property type="entry name" value="PDF RECEPTOR-LIKE PROTEIN-RELATED"/>
    <property type="match status" value="1"/>
</dbReference>
<dbReference type="Proteomes" id="UP001174136">
    <property type="component" value="Unassembled WGS sequence"/>
</dbReference>
<dbReference type="GO" id="GO:0017046">
    <property type="term" value="F:peptide hormone binding"/>
    <property type="evidence" value="ECO:0007669"/>
    <property type="project" value="TreeGrafter"/>
</dbReference>
<comment type="caution">
    <text evidence="6">The sequence shown here is derived from an EMBL/GenBank/DDBJ whole genome shotgun (WGS) entry which is preliminary data.</text>
</comment>
<dbReference type="Pfam" id="PF00002">
    <property type="entry name" value="7tm_2"/>
    <property type="match status" value="1"/>
</dbReference>
<evidence type="ECO:0000259" key="5">
    <source>
        <dbReference type="PROSITE" id="PS50261"/>
    </source>
</evidence>
<accession>A0AA47NRP5</accession>
<gene>
    <name evidence="6" type="ORF">N1851_029466</name>
</gene>
<dbReference type="PANTHER" id="PTHR45620:SF16">
    <property type="entry name" value="GROWTH HORMONE RELEASING HORMONE RECEPTOR 2 PRECURSOR"/>
    <property type="match status" value="1"/>
</dbReference>
<dbReference type="PRINTS" id="PR00249">
    <property type="entry name" value="GPCRSECRETIN"/>
</dbReference>